<comment type="caution">
    <text evidence="2">The sequence shown here is derived from an EMBL/GenBank/DDBJ whole genome shotgun (WGS) entry which is preliminary data.</text>
</comment>
<name>A0ABR1XND9_9PEZI</name>
<reference evidence="2 3" key="1">
    <citation type="journal article" date="2022" name="G3 (Bethesda)">
        <title>Enemy or ally: a genomic approach to elucidate the lifestyle of Phyllosticta citrichinaensis.</title>
        <authorList>
            <person name="Buijs V.A."/>
            <person name="Groenewald J.Z."/>
            <person name="Haridas S."/>
            <person name="LaButti K.M."/>
            <person name="Lipzen A."/>
            <person name="Martin F.M."/>
            <person name="Barry K."/>
            <person name="Grigoriev I.V."/>
            <person name="Crous P.W."/>
            <person name="Seidl M.F."/>
        </authorList>
    </citation>
    <scope>NUCLEOTIDE SEQUENCE [LARGE SCALE GENOMIC DNA]</scope>
    <source>
        <strain evidence="2 3">CBS 129764</strain>
    </source>
</reference>
<gene>
    <name evidence="2" type="ORF">IWX90DRAFT_416667</name>
</gene>
<dbReference type="EMBL" id="JBBWUH010000007">
    <property type="protein sequence ID" value="KAK8161649.1"/>
    <property type="molecule type" value="Genomic_DNA"/>
</dbReference>
<feature type="region of interest" description="Disordered" evidence="1">
    <location>
        <begin position="239"/>
        <end position="486"/>
    </location>
</feature>
<evidence type="ECO:0000313" key="3">
    <source>
        <dbReference type="Proteomes" id="UP001456524"/>
    </source>
</evidence>
<accession>A0ABR1XND9</accession>
<evidence type="ECO:0000256" key="1">
    <source>
        <dbReference type="SAM" id="MobiDB-lite"/>
    </source>
</evidence>
<proteinExistence type="predicted"/>
<feature type="compositionally biased region" description="Acidic residues" evidence="1">
    <location>
        <begin position="418"/>
        <end position="428"/>
    </location>
</feature>
<organism evidence="2 3">
    <name type="scientific">Phyllosticta citrichinensis</name>
    <dbReference type="NCBI Taxonomy" id="1130410"/>
    <lineage>
        <taxon>Eukaryota</taxon>
        <taxon>Fungi</taxon>
        <taxon>Dikarya</taxon>
        <taxon>Ascomycota</taxon>
        <taxon>Pezizomycotina</taxon>
        <taxon>Dothideomycetes</taxon>
        <taxon>Dothideomycetes incertae sedis</taxon>
        <taxon>Botryosphaeriales</taxon>
        <taxon>Phyllostictaceae</taxon>
        <taxon>Phyllosticta</taxon>
    </lineage>
</organism>
<feature type="compositionally biased region" description="Acidic residues" evidence="1">
    <location>
        <begin position="437"/>
        <end position="453"/>
    </location>
</feature>
<evidence type="ECO:0000313" key="2">
    <source>
        <dbReference type="EMBL" id="KAK8161649.1"/>
    </source>
</evidence>
<feature type="compositionally biased region" description="Acidic residues" evidence="1">
    <location>
        <begin position="361"/>
        <end position="371"/>
    </location>
</feature>
<feature type="compositionally biased region" description="Acidic residues" evidence="1">
    <location>
        <begin position="258"/>
        <end position="282"/>
    </location>
</feature>
<protein>
    <submittedName>
        <fullName evidence="2">Uncharacterized protein</fullName>
    </submittedName>
</protein>
<feature type="compositionally biased region" description="Acidic residues" evidence="1">
    <location>
        <begin position="241"/>
        <end position="250"/>
    </location>
</feature>
<sequence>MAAAIESDMSFLDRKPVGQVRLFLNLPDGSHQVLQKLNLPQVICQGSLLNFAFECAANGTPAAEIDVPSVAAGIGLVRFIYTKNYGWPSSPDDVPLLLTAHVFALGYKVDNEELYHQSHVALLRKVNHAADYPSPPSDLCATIRFLWTQTWATTESSAIKGDILHYCVTAFDKHNLGSNPEFIKLSEEHVNFVTDLSKTNSERDFAQVGIMQLPGPNRSPARPLEEDFYIAWAFSSHGDEDSIDSDDDIDSTGGTISEDGEDDCEDFCANDTVPENDEGDGEDFSRAEEVISEGDEEGEGKDSSSTIGTVAEAGESDGEGFCTNGTISEDDEVYSEDSSSTIDVISDRDEEGDGGDFSSTDGEDFSSTDGEDFSRANDVSSESGEEEEGEDSSSDNGTISKDEATDSEDFSGANDVVSEVDEDVEGEDSSSANDVISEGEDDGEDDEDDEGDEQPASLFHLPMRPKPNSQADMEFATAPTSPTSEASYVVVDSSVPSTFSESDSESEWQVL</sequence>
<keyword evidence="3" id="KW-1185">Reference proteome</keyword>
<feature type="compositionally biased region" description="Acidic residues" evidence="1">
    <location>
        <begin position="383"/>
        <end position="393"/>
    </location>
</feature>
<feature type="compositionally biased region" description="Acidic residues" evidence="1">
    <location>
        <begin position="290"/>
        <end position="299"/>
    </location>
</feature>
<dbReference type="Proteomes" id="UP001456524">
    <property type="component" value="Unassembled WGS sequence"/>
</dbReference>